<dbReference type="AlphaFoldDB" id="A0A5S6QCT5"/>
<dbReference type="STRING" id="70415.A0A5S6QCT5"/>
<evidence type="ECO:0000259" key="8">
    <source>
        <dbReference type="Pfam" id="PF00432"/>
    </source>
</evidence>
<dbReference type="PANTHER" id="PTHR11774">
    <property type="entry name" value="GERANYLGERANYL TRANSFERASE TYPE BETA SUBUNIT"/>
    <property type="match status" value="1"/>
</dbReference>
<keyword evidence="9" id="KW-1185">Reference proteome</keyword>
<sequence>MDWKVHKKYLLKCLRRLHSSYDTQEAIRPTLLFFTLSGLDILGAIDEISELERKKIADWIYTFQVTSKQGVPPSFCGFHGSQYGIAPAGSPANELHYAGVHLVSTYSALLCLAILNDNFDRVDRVGILKGVQACQLEDGSFQPNPLITEKDMRHVYAAVAVCYMLQDFSPLDIPKLLGFINKCWRYEGGFGQTCNAEAHGGSTYCAVAALCLLGKLDDNSVFPFAKRRQLLRWLVLKQEMGFHGRVNKNDDSCYTFWIGATLRMLSAHELIDRQRLLDYARNVRCPGYGGFSKEPEGAPDLLHTYLFIAGLCALNCDNLPNFNAALNVTQRTADRLLAGIASTRQGN</sequence>
<dbReference type="GO" id="GO:0005953">
    <property type="term" value="C:CAAX-protein geranylgeranyltransferase complex"/>
    <property type="evidence" value="ECO:0007669"/>
    <property type="project" value="TreeGrafter"/>
</dbReference>
<protein>
    <submittedName>
        <fullName evidence="10">Geranylgeranyl transferase type I subunit beta</fullName>
    </submittedName>
</protein>
<accession>A0A5S6QCT5</accession>
<keyword evidence="6" id="KW-0677">Repeat</keyword>
<evidence type="ECO:0000256" key="5">
    <source>
        <dbReference type="ARBA" id="ARBA00022723"/>
    </source>
</evidence>
<dbReference type="Gene3D" id="1.50.10.20">
    <property type="match status" value="1"/>
</dbReference>
<keyword evidence="7" id="KW-0862">Zinc</keyword>
<evidence type="ECO:0000256" key="6">
    <source>
        <dbReference type="ARBA" id="ARBA00022737"/>
    </source>
</evidence>
<dbReference type="PANTHER" id="PTHR11774:SF4">
    <property type="entry name" value="GERANYLGERANYL TRANSFERASE TYPE-1 SUBUNIT BETA"/>
    <property type="match status" value="1"/>
</dbReference>
<evidence type="ECO:0000256" key="4">
    <source>
        <dbReference type="ARBA" id="ARBA00022679"/>
    </source>
</evidence>
<dbReference type="InterPro" id="IPR008930">
    <property type="entry name" value="Terpenoid_cyclase/PrenylTrfase"/>
</dbReference>
<comment type="cofactor">
    <cofactor evidence="1">
        <name>Zn(2+)</name>
        <dbReference type="ChEBI" id="CHEBI:29105"/>
    </cofactor>
</comment>
<dbReference type="SUPFAM" id="SSF48239">
    <property type="entry name" value="Terpenoid cyclases/Protein prenyltransferases"/>
    <property type="match status" value="1"/>
</dbReference>
<comment type="similarity">
    <text evidence="2">Belongs to the protein prenyltransferase subunit beta family.</text>
</comment>
<keyword evidence="4" id="KW-0808">Transferase</keyword>
<proteinExistence type="inferred from homology"/>
<keyword evidence="5" id="KW-0479">Metal-binding</keyword>
<feature type="domain" description="Prenyltransferase alpha-alpha toroid" evidence="8">
    <location>
        <begin position="4"/>
        <end position="328"/>
    </location>
</feature>
<dbReference type="GO" id="GO:0004662">
    <property type="term" value="F:CAAX-protein geranylgeranyltransferase activity"/>
    <property type="evidence" value="ECO:0007669"/>
    <property type="project" value="TreeGrafter"/>
</dbReference>
<evidence type="ECO:0000313" key="9">
    <source>
        <dbReference type="Proteomes" id="UP000046395"/>
    </source>
</evidence>
<dbReference type="GO" id="GO:0046872">
    <property type="term" value="F:metal ion binding"/>
    <property type="evidence" value="ECO:0007669"/>
    <property type="project" value="UniProtKB-KW"/>
</dbReference>
<evidence type="ECO:0000313" key="10">
    <source>
        <dbReference type="WBParaSite" id="TMUE_1000004742.1"/>
    </source>
</evidence>
<dbReference type="WBParaSite" id="TMUE_1000004742.1">
    <property type="protein sequence ID" value="TMUE_1000004742.1"/>
    <property type="gene ID" value="WBGene00295503"/>
</dbReference>
<evidence type="ECO:0000256" key="2">
    <source>
        <dbReference type="ARBA" id="ARBA00010497"/>
    </source>
</evidence>
<keyword evidence="3" id="KW-0637">Prenyltransferase</keyword>
<dbReference type="InterPro" id="IPR045089">
    <property type="entry name" value="PGGT1B-like"/>
</dbReference>
<dbReference type="InterPro" id="IPR001330">
    <property type="entry name" value="Prenyltrans"/>
</dbReference>
<name>A0A5S6QCT5_TRIMR</name>
<evidence type="ECO:0000256" key="3">
    <source>
        <dbReference type="ARBA" id="ARBA00022602"/>
    </source>
</evidence>
<evidence type="ECO:0000256" key="7">
    <source>
        <dbReference type="ARBA" id="ARBA00022833"/>
    </source>
</evidence>
<dbReference type="Proteomes" id="UP000046395">
    <property type="component" value="Unassembled WGS sequence"/>
</dbReference>
<reference evidence="10" key="1">
    <citation type="submission" date="2019-12" db="UniProtKB">
        <authorList>
            <consortium name="WormBaseParasite"/>
        </authorList>
    </citation>
    <scope>IDENTIFICATION</scope>
</reference>
<evidence type="ECO:0000256" key="1">
    <source>
        <dbReference type="ARBA" id="ARBA00001947"/>
    </source>
</evidence>
<dbReference type="Pfam" id="PF00432">
    <property type="entry name" value="Prenyltrans"/>
    <property type="match status" value="1"/>
</dbReference>
<organism evidence="9 10">
    <name type="scientific">Trichuris muris</name>
    <name type="common">Mouse whipworm</name>
    <dbReference type="NCBI Taxonomy" id="70415"/>
    <lineage>
        <taxon>Eukaryota</taxon>
        <taxon>Metazoa</taxon>
        <taxon>Ecdysozoa</taxon>
        <taxon>Nematoda</taxon>
        <taxon>Enoplea</taxon>
        <taxon>Dorylaimia</taxon>
        <taxon>Trichinellida</taxon>
        <taxon>Trichuridae</taxon>
        <taxon>Trichuris</taxon>
    </lineage>
</organism>